<keyword evidence="2" id="KW-1185">Reference proteome</keyword>
<sequence length="283" mass="33258">MNKENLLSTMMKIVYNNKNIVCLLETGERVNTTISKDSLMGFKLILGVKDLNEIALLESMEEIIGNSYILQKEDGLSMMNNYFGNVLRYIAVIDDLTIVDFTFFKYDDVQSYIDVDSLCKIHIDKKNVLVGNVKITDVKYRQLKPTQKEFSKCCNEFFIYALKIARGLYRSEIVYSMNLFTKLKSRLDKMTLFYIGCQYDFSVNIGAYDKNMKTYLEKSHYEKLLETYPSPDKDKLWTALFNACMLFRKEGLHVSEKLDYIYPKEADREIVKYLREVWNMYAQ</sequence>
<protein>
    <submittedName>
        <fullName evidence="1">Aminoglycoside 6-adenylyltransferase</fullName>
    </submittedName>
</protein>
<proteinExistence type="predicted"/>
<dbReference type="Proteomes" id="UP000595814">
    <property type="component" value="Chromosome"/>
</dbReference>
<reference evidence="1 2" key="1">
    <citation type="journal article" date="2022" name="Int. J. Syst. Evol. Microbiol.">
        <title>Miniphocaeibacter halophilus sp. nov., an ammonium-tolerant acetate-producing bacterium isolated from a biogas system.</title>
        <authorList>
            <person name="Schnurer A."/>
            <person name="Singh A."/>
            <person name="Bi S."/>
            <person name="Qiao W."/>
            <person name="Westerholm M."/>
        </authorList>
    </citation>
    <scope>NUCLEOTIDE SEQUENCE [LARGE SCALE GENOMIC DNA]</scope>
    <source>
        <strain evidence="1 2">AMB_01</strain>
    </source>
</reference>
<gene>
    <name evidence="1" type="ORF">JFY71_02515</name>
</gene>
<dbReference type="EMBL" id="CP066744">
    <property type="protein sequence ID" value="QQK08429.1"/>
    <property type="molecule type" value="Genomic_DNA"/>
</dbReference>
<name>A0AC61MUC3_9FIRM</name>
<organism evidence="1 2">
    <name type="scientific">Miniphocaeibacter halophilus</name>
    <dbReference type="NCBI Taxonomy" id="2931922"/>
    <lineage>
        <taxon>Bacteria</taxon>
        <taxon>Bacillati</taxon>
        <taxon>Bacillota</taxon>
        <taxon>Tissierellia</taxon>
        <taxon>Tissierellales</taxon>
        <taxon>Peptoniphilaceae</taxon>
        <taxon>Miniphocaeibacter</taxon>
    </lineage>
</organism>
<evidence type="ECO:0000313" key="2">
    <source>
        <dbReference type="Proteomes" id="UP000595814"/>
    </source>
</evidence>
<accession>A0AC61MUC3</accession>
<evidence type="ECO:0000313" key="1">
    <source>
        <dbReference type="EMBL" id="QQK08429.1"/>
    </source>
</evidence>